<reference evidence="4" key="1">
    <citation type="submission" date="2019-04" db="EMBL/GenBank/DDBJ databases">
        <title>Friends and foes A comparative genomics studyof 23 Aspergillus species from section Flavi.</title>
        <authorList>
            <consortium name="DOE Joint Genome Institute"/>
            <person name="Kjaerbolling I."/>
            <person name="Vesth T."/>
            <person name="Frisvad J.C."/>
            <person name="Nybo J.L."/>
            <person name="Theobald S."/>
            <person name="Kildgaard S."/>
            <person name="Isbrandt T."/>
            <person name="Kuo A."/>
            <person name="Sato A."/>
            <person name="Lyhne E.K."/>
            <person name="Kogle M.E."/>
            <person name="Wiebenga A."/>
            <person name="Kun R.S."/>
            <person name="Lubbers R.J."/>
            <person name="Makela M.R."/>
            <person name="Barry K."/>
            <person name="Chovatia M."/>
            <person name="Clum A."/>
            <person name="Daum C."/>
            <person name="Haridas S."/>
            <person name="He G."/>
            <person name="LaButti K."/>
            <person name="Lipzen A."/>
            <person name="Mondo S."/>
            <person name="Riley R."/>
            <person name="Salamov A."/>
            <person name="Simmons B.A."/>
            <person name="Magnuson J.K."/>
            <person name="Henrissat B."/>
            <person name="Mortensen U.H."/>
            <person name="Larsen T.O."/>
            <person name="Devries R.P."/>
            <person name="Grigoriev I.V."/>
            <person name="Machida M."/>
            <person name="Baker S.E."/>
            <person name="Andersen M.R."/>
        </authorList>
    </citation>
    <scope>NUCLEOTIDE SEQUENCE [LARGE SCALE GENOMIC DNA]</scope>
    <source>
        <strain evidence="4">CBS 553.77</strain>
    </source>
</reference>
<feature type="region of interest" description="Disordered" evidence="1">
    <location>
        <begin position="398"/>
        <end position="419"/>
    </location>
</feature>
<accession>A0A5N6Z6J1</accession>
<dbReference type="Pfam" id="PF25318">
    <property type="entry name" value="WHD_GDS1"/>
    <property type="match status" value="1"/>
</dbReference>
<dbReference type="AlphaFoldDB" id="A0A5N6Z6J1"/>
<evidence type="ECO:0000313" key="4">
    <source>
        <dbReference type="Proteomes" id="UP000327118"/>
    </source>
</evidence>
<organism evidence="3 4">
    <name type="scientific">Aspergillus coremiiformis</name>
    <dbReference type="NCBI Taxonomy" id="138285"/>
    <lineage>
        <taxon>Eukaryota</taxon>
        <taxon>Fungi</taxon>
        <taxon>Dikarya</taxon>
        <taxon>Ascomycota</taxon>
        <taxon>Pezizomycotina</taxon>
        <taxon>Eurotiomycetes</taxon>
        <taxon>Eurotiomycetidae</taxon>
        <taxon>Eurotiales</taxon>
        <taxon>Aspergillaceae</taxon>
        <taxon>Aspergillus</taxon>
        <taxon>Aspergillus subgen. Circumdati</taxon>
    </lineage>
</organism>
<sequence>MPYNTRRKSLSLPSLGIQLPSASRRSPSATKSPHATDEQLPPSKKVKRSHDSASLSPEPASVSIPIATNAKEQLLVRSTGRRGVLEQTPPPSPTDGSVAPKIDTEGINDDIVVGVIEQLEKTGNRPHLVKELAAVLVTLNENVANSANPAALLSSRLSTYMKRPWTALAPCPLAKELIPVHPRKVYYYLITLPQQPLPENSDDIIIPGGERKHITPSVSSADLDDEDALARERSRLSPSPEVDLSPPDFEEENNDLDARDGSVGRQCAPDFDHQHTRLVHSNRAASPPLEGDEKEFTQTASAVRERASGQKTSHSGKTGGPFSALSEGLNELNDAAMSIAGTPVEDSPLSSISGDRMSDSPDSDYFSHGGYFQQASLHEQLRQQQDLDEAAAVALFGTSPSPSLTSVASSLSSGTSAASDDGLDVEVNSDSVASAPQISLPEDHIIVPVSALKRSIDMLNSGTPDLDMKMSDLVEQDSKMSLAPTTVADTDVEMVFDSWRELQNPETVDVHELDEMFGEI</sequence>
<feature type="region of interest" description="Disordered" evidence="1">
    <location>
        <begin position="81"/>
        <end position="103"/>
    </location>
</feature>
<feature type="region of interest" description="Disordered" evidence="1">
    <location>
        <begin position="1"/>
        <end position="66"/>
    </location>
</feature>
<keyword evidence="4" id="KW-1185">Reference proteome</keyword>
<feature type="compositionally biased region" description="Polar residues" evidence="1">
    <location>
        <begin position="20"/>
        <end position="33"/>
    </location>
</feature>
<evidence type="ECO:0000313" key="3">
    <source>
        <dbReference type="EMBL" id="KAE8353297.1"/>
    </source>
</evidence>
<feature type="domain" description="GDS1 winged helix" evidence="2">
    <location>
        <begin position="102"/>
        <end position="196"/>
    </location>
</feature>
<proteinExistence type="predicted"/>
<gene>
    <name evidence="3" type="ORF">BDV28DRAFT_109402</name>
</gene>
<name>A0A5N6Z6J1_9EURO</name>
<dbReference type="InterPro" id="IPR057511">
    <property type="entry name" value="WH_GDS1"/>
</dbReference>
<dbReference type="OrthoDB" id="4150221at2759"/>
<evidence type="ECO:0000259" key="2">
    <source>
        <dbReference type="Pfam" id="PF25318"/>
    </source>
</evidence>
<feature type="region of interest" description="Disordered" evidence="1">
    <location>
        <begin position="282"/>
        <end position="326"/>
    </location>
</feature>
<dbReference type="Proteomes" id="UP000327118">
    <property type="component" value="Unassembled WGS sequence"/>
</dbReference>
<protein>
    <recommendedName>
        <fullName evidence="2">GDS1 winged helix domain-containing protein</fullName>
    </recommendedName>
</protein>
<feature type="region of interest" description="Disordered" evidence="1">
    <location>
        <begin position="205"/>
        <end position="269"/>
    </location>
</feature>
<evidence type="ECO:0000256" key="1">
    <source>
        <dbReference type="SAM" id="MobiDB-lite"/>
    </source>
</evidence>
<dbReference type="EMBL" id="ML739101">
    <property type="protein sequence ID" value="KAE8353297.1"/>
    <property type="molecule type" value="Genomic_DNA"/>
</dbReference>